<dbReference type="EMBL" id="CADCVU010000166">
    <property type="protein sequence ID" value="CAA9511282.1"/>
    <property type="molecule type" value="Genomic_DNA"/>
</dbReference>
<reference evidence="2" key="1">
    <citation type="submission" date="2020-02" db="EMBL/GenBank/DDBJ databases">
        <authorList>
            <person name="Meier V. D."/>
        </authorList>
    </citation>
    <scope>NUCLEOTIDE SEQUENCE</scope>
    <source>
        <strain evidence="2">AVDCRST_MAG45</strain>
    </source>
</reference>
<feature type="transmembrane region" description="Helical" evidence="1">
    <location>
        <begin position="120"/>
        <end position="138"/>
    </location>
</feature>
<organism evidence="2">
    <name type="scientific">uncultured Solirubrobacterales bacterium</name>
    <dbReference type="NCBI Taxonomy" id="768556"/>
    <lineage>
        <taxon>Bacteria</taxon>
        <taxon>Bacillati</taxon>
        <taxon>Actinomycetota</taxon>
        <taxon>Thermoleophilia</taxon>
        <taxon>Solirubrobacterales</taxon>
        <taxon>environmental samples</taxon>
    </lineage>
</organism>
<feature type="transmembrane region" description="Helical" evidence="1">
    <location>
        <begin position="89"/>
        <end position="108"/>
    </location>
</feature>
<keyword evidence="1" id="KW-1133">Transmembrane helix</keyword>
<evidence type="ECO:0008006" key="3">
    <source>
        <dbReference type="Google" id="ProtNLM"/>
    </source>
</evidence>
<gene>
    <name evidence="2" type="ORF">AVDCRST_MAG45-1929</name>
</gene>
<dbReference type="AlphaFoldDB" id="A0A6J4T274"/>
<protein>
    <recommendedName>
        <fullName evidence="3">DUF1648 domain-containing protein</fullName>
    </recommendedName>
</protein>
<keyword evidence="1" id="KW-0472">Membrane</keyword>
<evidence type="ECO:0000313" key="2">
    <source>
        <dbReference type="EMBL" id="CAA9511282.1"/>
    </source>
</evidence>
<feature type="transmembrane region" description="Helical" evidence="1">
    <location>
        <begin position="57"/>
        <end position="77"/>
    </location>
</feature>
<keyword evidence="1" id="KW-0812">Transmembrane</keyword>
<sequence length="151" mass="16358">MEFKVARLDSTEWWGMAGSLLLAISTLLPWFTTDPENPNSKIQGARGAANAWESFDVLQYFLLLCCLAPFVLAWIVVRGHQVGWNRGEVTAIFGALALTAVLLNGIILGQPGTVEIYPTWGYPVAIFASVVILVTGAMRGAKGRKKQPPGV</sequence>
<name>A0A6J4T274_9ACTN</name>
<accession>A0A6J4T274</accession>
<proteinExistence type="predicted"/>
<feature type="transmembrane region" description="Helical" evidence="1">
    <location>
        <begin position="12"/>
        <end position="31"/>
    </location>
</feature>
<evidence type="ECO:0000256" key="1">
    <source>
        <dbReference type="SAM" id="Phobius"/>
    </source>
</evidence>